<keyword evidence="1" id="KW-0472">Membrane</keyword>
<organism evidence="2 3">
    <name type="scientific">Haematospirillum jordaniae</name>
    <dbReference type="NCBI Taxonomy" id="1549855"/>
    <lineage>
        <taxon>Bacteria</taxon>
        <taxon>Pseudomonadati</taxon>
        <taxon>Pseudomonadota</taxon>
        <taxon>Alphaproteobacteria</taxon>
        <taxon>Rhodospirillales</taxon>
        <taxon>Novispirillaceae</taxon>
        <taxon>Haematospirillum</taxon>
    </lineage>
</organism>
<name>A0A143DBI7_9PROT</name>
<evidence type="ECO:0000256" key="1">
    <source>
        <dbReference type="SAM" id="Phobius"/>
    </source>
</evidence>
<sequence length="137" mass="14227">MARYWIVGTIFSIVAAAALYGSATLAKTATGPSVILLIVCLLAGFGIFRTISIAFAPDAAQEESPEPWRGTLATVGVLLVGLVALFLYIGTYVAGVFGVSGFLTLPAVLLTFLALILVVMLTGGKVEGEGERHDGTH</sequence>
<proteinExistence type="predicted"/>
<keyword evidence="3" id="KW-1185">Reference proteome</keyword>
<dbReference type="KEGG" id="hjo:AY555_01545"/>
<keyword evidence="1" id="KW-0812">Transmembrane</keyword>
<evidence type="ECO:0000313" key="3">
    <source>
        <dbReference type="Proteomes" id="UP000076066"/>
    </source>
</evidence>
<accession>A0A143DBI7</accession>
<protein>
    <submittedName>
        <fullName evidence="2">Uncharacterized protein</fullName>
    </submittedName>
</protein>
<keyword evidence="1" id="KW-1133">Transmembrane helix</keyword>
<dbReference type="EMBL" id="CP014525">
    <property type="protein sequence ID" value="AMW34072.1"/>
    <property type="molecule type" value="Genomic_DNA"/>
</dbReference>
<dbReference type="AlphaFoldDB" id="A0A143DBI7"/>
<dbReference type="Proteomes" id="UP000076066">
    <property type="component" value="Chromosome"/>
</dbReference>
<reference evidence="2 3" key="1">
    <citation type="submission" date="2016-02" db="EMBL/GenBank/DDBJ databases">
        <title>Complete Genome of H5569, the type strain of the newly described species Haematospirillium jordaniae.</title>
        <authorList>
            <person name="Nicholson A.C."/>
            <person name="Humrighouse B.W."/>
            <person name="Loparov V."/>
            <person name="McQuiston J.R."/>
        </authorList>
    </citation>
    <scope>NUCLEOTIDE SEQUENCE [LARGE SCALE GENOMIC DNA]</scope>
    <source>
        <strain evidence="2 3">H5569</strain>
    </source>
</reference>
<feature type="transmembrane region" description="Helical" evidence="1">
    <location>
        <begin position="36"/>
        <end position="56"/>
    </location>
</feature>
<dbReference type="RefSeq" id="WP_066132517.1">
    <property type="nucleotide sequence ID" value="NZ_CP014525.1"/>
</dbReference>
<feature type="transmembrane region" description="Helical" evidence="1">
    <location>
        <begin position="68"/>
        <end position="89"/>
    </location>
</feature>
<feature type="transmembrane region" description="Helical" evidence="1">
    <location>
        <begin position="95"/>
        <end position="122"/>
    </location>
</feature>
<gene>
    <name evidence="2" type="ORF">AY555_01545</name>
</gene>
<dbReference type="GeneID" id="53315841"/>
<evidence type="ECO:0000313" key="2">
    <source>
        <dbReference type="EMBL" id="AMW34072.1"/>
    </source>
</evidence>